<evidence type="ECO:0000256" key="4">
    <source>
        <dbReference type="ARBA" id="ARBA00022806"/>
    </source>
</evidence>
<keyword evidence="2" id="KW-0547">Nucleotide-binding</keyword>
<dbReference type="GO" id="GO:0016787">
    <property type="term" value="F:hydrolase activity"/>
    <property type="evidence" value="ECO:0007669"/>
    <property type="project" value="UniProtKB-KW"/>
</dbReference>
<evidence type="ECO:0000256" key="2">
    <source>
        <dbReference type="ARBA" id="ARBA00022741"/>
    </source>
</evidence>
<dbReference type="Pfam" id="PF00270">
    <property type="entry name" value="DEAD"/>
    <property type="match status" value="1"/>
</dbReference>
<dbReference type="GO" id="GO:0003723">
    <property type="term" value="F:RNA binding"/>
    <property type="evidence" value="ECO:0007669"/>
    <property type="project" value="UniProtKB-KW"/>
</dbReference>
<dbReference type="PROSITE" id="PS51194">
    <property type="entry name" value="HELICASE_CTER"/>
    <property type="match status" value="1"/>
</dbReference>
<dbReference type="EC" id="3.6.4.13" evidence="1"/>
<dbReference type="InterPro" id="IPR027417">
    <property type="entry name" value="P-loop_NTPase"/>
</dbReference>
<reference evidence="10 11" key="1">
    <citation type="submission" date="2024-01" db="EMBL/GenBank/DDBJ databases">
        <title>The complete chloroplast genome sequence of Lithospermum erythrorhizon: insights into the phylogenetic relationship among Boraginaceae species and the maternal lineages of purple gromwells.</title>
        <authorList>
            <person name="Okada T."/>
            <person name="Watanabe K."/>
        </authorList>
    </citation>
    <scope>NUCLEOTIDE SEQUENCE [LARGE SCALE GENOMIC DNA]</scope>
</reference>
<dbReference type="AlphaFoldDB" id="A0AAV3QIW7"/>
<feature type="compositionally biased region" description="Acidic residues" evidence="7">
    <location>
        <begin position="286"/>
        <end position="302"/>
    </location>
</feature>
<organism evidence="10 11">
    <name type="scientific">Lithospermum erythrorhizon</name>
    <name type="common">Purple gromwell</name>
    <name type="synonym">Lithospermum officinale var. erythrorhizon</name>
    <dbReference type="NCBI Taxonomy" id="34254"/>
    <lineage>
        <taxon>Eukaryota</taxon>
        <taxon>Viridiplantae</taxon>
        <taxon>Streptophyta</taxon>
        <taxon>Embryophyta</taxon>
        <taxon>Tracheophyta</taxon>
        <taxon>Spermatophyta</taxon>
        <taxon>Magnoliopsida</taxon>
        <taxon>eudicotyledons</taxon>
        <taxon>Gunneridae</taxon>
        <taxon>Pentapetalae</taxon>
        <taxon>asterids</taxon>
        <taxon>lamiids</taxon>
        <taxon>Boraginales</taxon>
        <taxon>Boraginaceae</taxon>
        <taxon>Boraginoideae</taxon>
        <taxon>Lithospermeae</taxon>
        <taxon>Lithospermum</taxon>
    </lineage>
</organism>
<keyword evidence="6" id="KW-0694">RNA-binding</keyword>
<evidence type="ECO:0000259" key="9">
    <source>
        <dbReference type="PROSITE" id="PS51194"/>
    </source>
</evidence>
<dbReference type="SMART" id="SM00487">
    <property type="entry name" value="DEXDc"/>
    <property type="match status" value="1"/>
</dbReference>
<keyword evidence="4 10" id="KW-0347">Helicase</keyword>
<evidence type="ECO:0000256" key="6">
    <source>
        <dbReference type="ARBA" id="ARBA00022884"/>
    </source>
</evidence>
<dbReference type="SMART" id="SM00490">
    <property type="entry name" value="HELICc"/>
    <property type="match status" value="1"/>
</dbReference>
<proteinExistence type="predicted"/>
<evidence type="ECO:0000313" key="10">
    <source>
        <dbReference type="EMBL" id="GAA0164017.1"/>
    </source>
</evidence>
<keyword evidence="11" id="KW-1185">Reference proteome</keyword>
<dbReference type="GO" id="GO:0005524">
    <property type="term" value="F:ATP binding"/>
    <property type="evidence" value="ECO:0007669"/>
    <property type="project" value="UniProtKB-KW"/>
</dbReference>
<feature type="region of interest" description="Disordered" evidence="7">
    <location>
        <begin position="40"/>
        <end position="61"/>
    </location>
</feature>
<evidence type="ECO:0000259" key="8">
    <source>
        <dbReference type="PROSITE" id="PS51192"/>
    </source>
</evidence>
<gene>
    <name evidence="10" type="ORF">LIER_19748</name>
</gene>
<dbReference type="EMBL" id="BAABME010004925">
    <property type="protein sequence ID" value="GAA0164017.1"/>
    <property type="molecule type" value="Genomic_DNA"/>
</dbReference>
<protein>
    <recommendedName>
        <fullName evidence="1">RNA helicase</fullName>
        <ecNumber evidence="1">3.6.4.13</ecNumber>
    </recommendedName>
</protein>
<dbReference type="PANTHER" id="PTHR47958">
    <property type="entry name" value="ATP-DEPENDENT RNA HELICASE DBP3"/>
    <property type="match status" value="1"/>
</dbReference>
<dbReference type="GO" id="GO:0003724">
    <property type="term" value="F:RNA helicase activity"/>
    <property type="evidence" value="ECO:0007669"/>
    <property type="project" value="UniProtKB-EC"/>
</dbReference>
<dbReference type="InterPro" id="IPR001650">
    <property type="entry name" value="Helicase_C-like"/>
</dbReference>
<keyword evidence="3" id="KW-0378">Hydrolase</keyword>
<dbReference type="PROSITE" id="PS51192">
    <property type="entry name" value="HELICASE_ATP_BIND_1"/>
    <property type="match status" value="1"/>
</dbReference>
<keyword evidence="5" id="KW-0067">ATP-binding</keyword>
<dbReference type="Pfam" id="PF00271">
    <property type="entry name" value="Helicase_C"/>
    <property type="match status" value="1"/>
</dbReference>
<evidence type="ECO:0000313" key="11">
    <source>
        <dbReference type="Proteomes" id="UP001454036"/>
    </source>
</evidence>
<dbReference type="InterPro" id="IPR044742">
    <property type="entry name" value="DEAD/DEAH_RhlB"/>
</dbReference>
<dbReference type="InterPro" id="IPR011545">
    <property type="entry name" value="DEAD/DEAH_box_helicase_dom"/>
</dbReference>
<evidence type="ECO:0000256" key="1">
    <source>
        <dbReference type="ARBA" id="ARBA00012552"/>
    </source>
</evidence>
<accession>A0AAV3QIW7</accession>
<evidence type="ECO:0000256" key="5">
    <source>
        <dbReference type="ARBA" id="ARBA00022840"/>
    </source>
</evidence>
<dbReference type="Gene3D" id="3.40.50.300">
    <property type="entry name" value="P-loop containing nucleotide triphosphate hydrolases"/>
    <property type="match status" value="2"/>
</dbReference>
<sequence length="603" mass="66771">MLLHRSISVLCISKLSTPHIFPHFRQTPSFFTPLSHSSNRLRPLSTTTLKEEEGEGVKNGSENSFLVDETISWGTIGISDHLAKALANVGLSRPSLVQAACIPSILSGVDTVVAAETGSGKTHGYLVPLVNKLITTADESEDSFDPRSHCNLSVVLCPNVMLCEQVVRMANNLCDENGKPFLKVAAICGQQGWPVKVPDLVVSTPVALLNYLYAVDPERDRRTTFIRRAKYVVFDEADMLLCGSFQNHVVRLINMLRFDEKQLSRFNSLGKEKTENLNPNSHIDPEAEDNENDSPVEYEDAEDSAKMQDIGGESEDDAIFTCNDGAEEEENAEDSAKMENSGGEVEVPKRKDWRRIRKVYDRSKQFIFVAATLPSNGKQTAGGVLKRMFPDACWVSGNYLHCHSPRLQQRWVEVTVDTQVDTLIDAVNNGLNYKSNAFPGITRTMVFANTVEAVEAIARILSGAGIDCFHYHSDSSLEERTNNLISFQQKGGVFVCTDSAARGLDIPNVSHVIQAEFATSAVDFLHRVGRTARAGELGLVTSLYTESNRDLVAAVRQAEKLGEPVENAFSRKRGFRNKIKKRRRGPRKVKIQLTIDGGLRREA</sequence>
<comment type="caution">
    <text evidence="10">The sequence shown here is derived from an EMBL/GenBank/DDBJ whole genome shotgun (WGS) entry which is preliminary data.</text>
</comment>
<evidence type="ECO:0000256" key="3">
    <source>
        <dbReference type="ARBA" id="ARBA00022801"/>
    </source>
</evidence>
<evidence type="ECO:0000256" key="7">
    <source>
        <dbReference type="SAM" id="MobiDB-lite"/>
    </source>
</evidence>
<feature type="region of interest" description="Disordered" evidence="7">
    <location>
        <begin position="326"/>
        <end position="346"/>
    </location>
</feature>
<name>A0AAV3QIW7_LITER</name>
<dbReference type="CDD" id="cd18787">
    <property type="entry name" value="SF2_C_DEAD"/>
    <property type="match status" value="1"/>
</dbReference>
<dbReference type="CDD" id="cd00268">
    <property type="entry name" value="DEADc"/>
    <property type="match status" value="1"/>
</dbReference>
<dbReference type="InterPro" id="IPR014001">
    <property type="entry name" value="Helicase_ATP-bd"/>
</dbReference>
<dbReference type="SUPFAM" id="SSF52540">
    <property type="entry name" value="P-loop containing nucleoside triphosphate hydrolases"/>
    <property type="match status" value="1"/>
</dbReference>
<feature type="domain" description="Helicase C-terminal" evidence="9">
    <location>
        <begin position="419"/>
        <end position="583"/>
    </location>
</feature>
<feature type="domain" description="Helicase ATP-binding" evidence="8">
    <location>
        <begin position="102"/>
        <end position="391"/>
    </location>
</feature>
<dbReference type="Proteomes" id="UP001454036">
    <property type="component" value="Unassembled WGS sequence"/>
</dbReference>
<feature type="region of interest" description="Disordered" evidence="7">
    <location>
        <begin position="269"/>
        <end position="308"/>
    </location>
</feature>